<dbReference type="InterPro" id="IPR005263">
    <property type="entry name" value="DapA"/>
</dbReference>
<evidence type="ECO:0000256" key="10">
    <source>
        <dbReference type="ARBA" id="ARBA00023270"/>
    </source>
</evidence>
<evidence type="ECO:0000256" key="1">
    <source>
        <dbReference type="ARBA" id="ARBA00003294"/>
    </source>
</evidence>
<comment type="subcellular location">
    <subcellularLocation>
        <location evidence="12">Cytoplasm</location>
    </subcellularLocation>
</comment>
<dbReference type="InterPro" id="IPR002220">
    <property type="entry name" value="DapA-like"/>
</dbReference>
<comment type="function">
    <text evidence="1 12">Catalyzes the condensation of (S)-aspartate-beta-semialdehyde [(S)-ASA] and pyruvate to 4-hydroxy-tetrahydrodipicolinate (HTPA).</text>
</comment>
<evidence type="ECO:0000256" key="9">
    <source>
        <dbReference type="ARBA" id="ARBA00023239"/>
    </source>
</evidence>
<keyword evidence="9 12" id="KW-0456">Lyase</keyword>
<dbReference type="PRINTS" id="PR00146">
    <property type="entry name" value="DHPICSNTHASE"/>
</dbReference>
<comment type="caution">
    <text evidence="16">The sequence shown here is derived from an EMBL/GenBank/DDBJ whole genome shotgun (WGS) entry which is preliminary data.</text>
</comment>
<dbReference type="InterPro" id="IPR013785">
    <property type="entry name" value="Aldolase_TIM"/>
</dbReference>
<dbReference type="GO" id="GO:0005829">
    <property type="term" value="C:cytosol"/>
    <property type="evidence" value="ECO:0007669"/>
    <property type="project" value="TreeGrafter"/>
</dbReference>
<protein>
    <recommendedName>
        <fullName evidence="4 12">4-hydroxy-tetrahydrodipicolinate synthase</fullName>
        <shortName evidence="12">HTPA synthase</shortName>
        <ecNumber evidence="4 12">4.3.3.7</ecNumber>
    </recommendedName>
</protein>
<comment type="caution">
    <text evidence="12">Was originally thought to be a dihydrodipicolinate synthase (DHDPS), catalyzing the condensation of (S)-aspartate-beta-semialdehyde [(S)-ASA] and pyruvate to dihydrodipicolinate (DHDP). However, it was shown in E.coli that the product of the enzymatic reaction is not dihydrodipicolinate but in fact (4S)-4-hydroxy-2,3,4,5-tetrahydro-(2S)-dipicolinic acid (HTPA), and that the consecutive dehydration reaction leading to DHDP is not spontaneous but catalyzed by DapB.</text>
</comment>
<dbReference type="RefSeq" id="WP_160643333.1">
    <property type="nucleotide sequence ID" value="NZ_SIJB01000001.1"/>
</dbReference>
<dbReference type="GO" id="GO:0008840">
    <property type="term" value="F:4-hydroxy-tetrahydrodipicolinate synthase activity"/>
    <property type="evidence" value="ECO:0007669"/>
    <property type="project" value="UniProtKB-UniRule"/>
</dbReference>
<keyword evidence="8 12" id="KW-0457">Lysine biosynthesis</keyword>
<dbReference type="CDD" id="cd00950">
    <property type="entry name" value="DHDPS"/>
    <property type="match status" value="1"/>
</dbReference>
<evidence type="ECO:0000256" key="11">
    <source>
        <dbReference type="ARBA" id="ARBA00047836"/>
    </source>
</evidence>
<organism evidence="16 17">
    <name type="scientific">Chengkuizengella marina</name>
    <dbReference type="NCBI Taxonomy" id="2507566"/>
    <lineage>
        <taxon>Bacteria</taxon>
        <taxon>Bacillati</taxon>
        <taxon>Bacillota</taxon>
        <taxon>Bacilli</taxon>
        <taxon>Bacillales</taxon>
        <taxon>Paenibacillaceae</taxon>
        <taxon>Chengkuizengella</taxon>
    </lineage>
</organism>
<evidence type="ECO:0000256" key="6">
    <source>
        <dbReference type="ARBA" id="ARBA00022605"/>
    </source>
</evidence>
<evidence type="ECO:0000256" key="4">
    <source>
        <dbReference type="ARBA" id="ARBA00012086"/>
    </source>
</evidence>
<dbReference type="SUPFAM" id="SSF51569">
    <property type="entry name" value="Aldolase"/>
    <property type="match status" value="1"/>
</dbReference>
<dbReference type="HAMAP" id="MF_00418">
    <property type="entry name" value="DapA"/>
    <property type="match status" value="1"/>
</dbReference>
<evidence type="ECO:0000256" key="3">
    <source>
        <dbReference type="ARBA" id="ARBA00007592"/>
    </source>
</evidence>
<evidence type="ECO:0000256" key="12">
    <source>
        <dbReference type="HAMAP-Rule" id="MF_00418"/>
    </source>
</evidence>
<comment type="pathway">
    <text evidence="2 12">Amino-acid biosynthesis; L-lysine biosynthesis via DAP pathway; (S)-tetrahydrodipicolinate from L-aspartate: step 3/4.</text>
</comment>
<comment type="subunit">
    <text evidence="12">Homotetramer; dimer of dimers.</text>
</comment>
<feature type="site" description="Part of a proton relay during catalysis" evidence="12">
    <location>
        <position position="46"/>
    </location>
</feature>
<evidence type="ECO:0000313" key="16">
    <source>
        <dbReference type="EMBL" id="NBI27419.1"/>
    </source>
</evidence>
<accession>A0A6N9PV70</accession>
<keyword evidence="5 12" id="KW-0963">Cytoplasm</keyword>
<evidence type="ECO:0000256" key="14">
    <source>
        <dbReference type="PIRSR" id="PIRSR001365-1"/>
    </source>
</evidence>
<dbReference type="PANTHER" id="PTHR12128:SF66">
    <property type="entry name" value="4-HYDROXY-2-OXOGLUTARATE ALDOLASE, MITOCHONDRIAL"/>
    <property type="match status" value="1"/>
</dbReference>
<feature type="active site" description="Schiff-base intermediate with substrate" evidence="12 14">
    <location>
        <position position="163"/>
    </location>
</feature>
<proteinExistence type="inferred from homology"/>
<feature type="binding site" evidence="12 15">
    <location>
        <position position="205"/>
    </location>
    <ligand>
        <name>pyruvate</name>
        <dbReference type="ChEBI" id="CHEBI:15361"/>
    </ligand>
</feature>
<dbReference type="PIRSF" id="PIRSF001365">
    <property type="entry name" value="DHDPS"/>
    <property type="match status" value="1"/>
</dbReference>
<keyword evidence="17" id="KW-1185">Reference proteome</keyword>
<evidence type="ECO:0000256" key="8">
    <source>
        <dbReference type="ARBA" id="ARBA00023154"/>
    </source>
</evidence>
<keyword evidence="7 12" id="KW-0220">Diaminopimelate biosynthesis</keyword>
<dbReference type="Gene3D" id="3.20.20.70">
    <property type="entry name" value="Aldolase class I"/>
    <property type="match status" value="1"/>
</dbReference>
<evidence type="ECO:0000256" key="7">
    <source>
        <dbReference type="ARBA" id="ARBA00022915"/>
    </source>
</evidence>
<dbReference type="EMBL" id="SIJB01000001">
    <property type="protein sequence ID" value="NBI27419.1"/>
    <property type="molecule type" value="Genomic_DNA"/>
</dbReference>
<dbReference type="AlphaFoldDB" id="A0A6N9PV70"/>
<evidence type="ECO:0000256" key="15">
    <source>
        <dbReference type="PIRSR" id="PIRSR001365-2"/>
    </source>
</evidence>
<dbReference type="GO" id="GO:0009089">
    <property type="term" value="P:lysine biosynthetic process via diaminopimelate"/>
    <property type="evidence" value="ECO:0007669"/>
    <property type="project" value="UniProtKB-UniRule"/>
</dbReference>
<feature type="active site" description="Proton donor/acceptor" evidence="12 14">
    <location>
        <position position="135"/>
    </location>
</feature>
<dbReference type="OrthoDB" id="9782828at2"/>
<evidence type="ECO:0000256" key="5">
    <source>
        <dbReference type="ARBA" id="ARBA00022490"/>
    </source>
</evidence>
<dbReference type="NCBIfam" id="TIGR00674">
    <property type="entry name" value="dapA"/>
    <property type="match status" value="1"/>
</dbReference>
<dbReference type="GO" id="GO:0019877">
    <property type="term" value="P:diaminopimelate biosynthetic process"/>
    <property type="evidence" value="ECO:0007669"/>
    <property type="project" value="UniProtKB-UniRule"/>
</dbReference>
<feature type="site" description="Part of a proton relay during catalysis" evidence="12">
    <location>
        <position position="109"/>
    </location>
</feature>
<evidence type="ECO:0000256" key="13">
    <source>
        <dbReference type="PIRNR" id="PIRNR001365"/>
    </source>
</evidence>
<evidence type="ECO:0000256" key="2">
    <source>
        <dbReference type="ARBA" id="ARBA00005120"/>
    </source>
</evidence>
<comment type="catalytic activity">
    <reaction evidence="11 12">
        <text>L-aspartate 4-semialdehyde + pyruvate = (2S,4S)-4-hydroxy-2,3,4,5-tetrahydrodipicolinate + H2O + H(+)</text>
        <dbReference type="Rhea" id="RHEA:34171"/>
        <dbReference type="ChEBI" id="CHEBI:15361"/>
        <dbReference type="ChEBI" id="CHEBI:15377"/>
        <dbReference type="ChEBI" id="CHEBI:15378"/>
        <dbReference type="ChEBI" id="CHEBI:67139"/>
        <dbReference type="ChEBI" id="CHEBI:537519"/>
        <dbReference type="EC" id="4.3.3.7"/>
    </reaction>
</comment>
<dbReference type="Pfam" id="PF00701">
    <property type="entry name" value="DHDPS"/>
    <property type="match status" value="1"/>
</dbReference>
<dbReference type="SMART" id="SM01130">
    <property type="entry name" value="DHDPS"/>
    <property type="match status" value="1"/>
</dbReference>
<name>A0A6N9PV70_9BACL</name>
<dbReference type="EC" id="4.3.3.7" evidence="4 12"/>
<comment type="similarity">
    <text evidence="3 12 13">Belongs to the DapA family.</text>
</comment>
<dbReference type="Proteomes" id="UP000448943">
    <property type="component" value="Unassembled WGS sequence"/>
</dbReference>
<feature type="binding site" evidence="12 15">
    <location>
        <position position="47"/>
    </location>
    <ligand>
        <name>pyruvate</name>
        <dbReference type="ChEBI" id="CHEBI:15361"/>
    </ligand>
</feature>
<dbReference type="UniPathway" id="UPA00034">
    <property type="reaction ID" value="UER00017"/>
</dbReference>
<gene>
    <name evidence="12 16" type="primary">dapA</name>
    <name evidence="16" type="ORF">ERL59_00355</name>
</gene>
<evidence type="ECO:0000313" key="17">
    <source>
        <dbReference type="Proteomes" id="UP000448943"/>
    </source>
</evidence>
<reference evidence="16 17" key="1">
    <citation type="submission" date="2019-01" db="EMBL/GenBank/DDBJ databases">
        <title>Chengkuizengella sp. nov., isolated from deep-sea sediment of East Pacific Ocean.</title>
        <authorList>
            <person name="Yang J."/>
            <person name="Lai Q."/>
            <person name="Shao Z."/>
        </authorList>
    </citation>
    <scope>NUCLEOTIDE SEQUENCE [LARGE SCALE GENOMIC DNA]</scope>
    <source>
        <strain evidence="16 17">YPA3-1-1</strain>
    </source>
</reference>
<keyword evidence="10 12" id="KW-0704">Schiff base</keyword>
<dbReference type="PANTHER" id="PTHR12128">
    <property type="entry name" value="DIHYDRODIPICOLINATE SYNTHASE"/>
    <property type="match status" value="1"/>
</dbReference>
<sequence>MDFGRMMTAMVTPFDHNQKIDWEQTEKLVDYLIEEQKNDCLVVCGTTGESPTLSDEEMVELFQKTIQFANGRCKIIAGTGSNNTQHAIDMTLKGEKIGVDGVLLVTPYYNRPNQQGLYNHFKTIAQSTSLPIMLYNIPKRAGVSIEAQAIIKLAQVPNIVATKEAHNDFDLISQIITHTDHDFKVYSGDDSLTLPMLSIGAYGVVSVAGHIIGKEINAMLTAFENGETEKAREIHQRCHSIFTGLFLCPSPSLVKYALGLLGLNVGGVRLPMIEATDENKDIIRDLIDKI</sequence>
<keyword evidence="6 12" id="KW-0028">Amino-acid biosynthesis</keyword>